<keyword evidence="1" id="KW-0732">Signal</keyword>
<dbReference type="RefSeq" id="WP_046332688.1">
    <property type="nucleotide sequence ID" value="NZ_CAMLLZ010000012.1"/>
</dbReference>
<evidence type="ECO:0000313" key="3">
    <source>
        <dbReference type="EMBL" id="KJY55536.1"/>
    </source>
</evidence>
<keyword evidence="4" id="KW-1185">Reference proteome</keyword>
<dbReference type="EMBL" id="JXLH01000024">
    <property type="protein sequence ID" value="KJY55536.1"/>
    <property type="molecule type" value="Genomic_DNA"/>
</dbReference>
<dbReference type="PATRIC" id="fig|1218506.3.peg.1814"/>
<feature type="signal peptide" evidence="1">
    <location>
        <begin position="1"/>
        <end position="28"/>
    </location>
</feature>
<evidence type="ECO:0000313" key="4">
    <source>
        <dbReference type="Proteomes" id="UP000033612"/>
    </source>
</evidence>
<evidence type="ECO:0000256" key="1">
    <source>
        <dbReference type="SAM" id="SignalP"/>
    </source>
</evidence>
<sequence>MKVKTKIAALLVAGLFSTAIIFTITSQAAPTVQAANHTLTKTIMHKSVAYTEAGKRTKNKYRAFTTVKVEDEPVIIKKQPYYKLKGKNRYLKASNIDGVKRKVKHNSYVYATSTRKASLNLIRKGRTIITYGSALRFKNGKRYYRIGGPIKQYLKAGNVGAVIGSPTEETTVTAIAQLGTAIYGTKKVKIAKAGTKFKVDRLETGSPAAYIMNQRGQFVPEPKIYRIKGTDHWLWFSNVKAKKKLPVHDYNAENFSYVSLYKDIDVYNADGSTQDHDGQKISKKVNYLRVEKLLYLWVPADQKAELFYNLTIHQIYSNKSEKMELGDAYVRASDVKYGYGIKLKPSNTKAEVEAQAQAQAKSAANN</sequence>
<evidence type="ECO:0000259" key="2">
    <source>
        <dbReference type="Pfam" id="PF03217"/>
    </source>
</evidence>
<proteinExistence type="predicted"/>
<dbReference type="Proteomes" id="UP000033612">
    <property type="component" value="Unassembled WGS sequence"/>
</dbReference>
<dbReference type="OrthoDB" id="2286163at2"/>
<feature type="domain" description="S-layer protein C-terminal" evidence="2">
    <location>
        <begin position="93"/>
        <end position="156"/>
    </location>
</feature>
<protein>
    <submittedName>
        <fullName evidence="3">SLAP domain protein</fullName>
    </submittedName>
</protein>
<comment type="caution">
    <text evidence="3">The sequence shown here is derived from an EMBL/GenBank/DDBJ whole genome shotgun (WGS) entry which is preliminary data.</text>
</comment>
<name>A0A0F4LDD1_9LACO</name>
<reference evidence="3 4" key="1">
    <citation type="submission" date="2015-01" db="EMBL/GenBank/DDBJ databases">
        <title>Comparative genomics of the lactic acid bacteria isolated from the honey bee gut.</title>
        <authorList>
            <person name="Ellegaard K.M."/>
            <person name="Tamarit D."/>
            <person name="Javelind E."/>
            <person name="Olofsson T."/>
            <person name="Andersson S.G."/>
            <person name="Vasquez A."/>
        </authorList>
    </citation>
    <scope>NUCLEOTIDE SEQUENCE [LARGE SCALE GENOMIC DNA]</scope>
    <source>
        <strain evidence="3 4">Hma2</strain>
    </source>
</reference>
<organism evidence="3 4">
    <name type="scientific">Lactobacillus kimbladii</name>
    <dbReference type="NCBI Taxonomy" id="1218506"/>
    <lineage>
        <taxon>Bacteria</taxon>
        <taxon>Bacillati</taxon>
        <taxon>Bacillota</taxon>
        <taxon>Bacilli</taxon>
        <taxon>Lactobacillales</taxon>
        <taxon>Lactobacillaceae</taxon>
        <taxon>Lactobacillus</taxon>
    </lineage>
</organism>
<dbReference type="AlphaFoldDB" id="A0A0F4LDD1"/>
<feature type="chain" id="PRO_5002472411" evidence="1">
    <location>
        <begin position="29"/>
        <end position="366"/>
    </location>
</feature>
<dbReference type="Pfam" id="PF03217">
    <property type="entry name" value="SlpA"/>
    <property type="match status" value="1"/>
</dbReference>
<gene>
    <name evidence="3" type="ORF">JF75_17300</name>
</gene>
<dbReference type="InterPro" id="IPR024968">
    <property type="entry name" value="SlpA_C_lactobacillus"/>
</dbReference>
<dbReference type="HOGENOM" id="CLU_068243_0_0_9"/>
<accession>A0A0F4LDD1</accession>